<name>A0ABY1JEN1_9BACT</name>
<evidence type="ECO:0008006" key="3">
    <source>
        <dbReference type="Google" id="ProtNLM"/>
    </source>
</evidence>
<dbReference type="SUPFAM" id="SSF56507">
    <property type="entry name" value="Methionine synthase activation domain-like"/>
    <property type="match status" value="1"/>
</dbReference>
<reference evidence="1 2" key="1">
    <citation type="submission" date="2016-11" db="EMBL/GenBank/DDBJ databases">
        <authorList>
            <person name="Varghese N."/>
            <person name="Submissions S."/>
        </authorList>
    </citation>
    <scope>NUCLEOTIDE SEQUENCE [LARGE SCALE GENOMIC DNA]</scope>
    <source>
        <strain evidence="1 2">DSM 20664</strain>
    </source>
</reference>
<dbReference type="EMBL" id="FSQZ01000001">
    <property type="protein sequence ID" value="SIN72715.1"/>
    <property type="molecule type" value="Genomic_DNA"/>
</dbReference>
<protein>
    <recommendedName>
        <fullName evidence="3">Vitamin B12 dependent methionine synthase, activation domain</fullName>
    </recommendedName>
</protein>
<dbReference type="Gene3D" id="3.40.109.40">
    <property type="match status" value="1"/>
</dbReference>
<dbReference type="InterPro" id="IPR037010">
    <property type="entry name" value="VitB12-dep_Met_synth_activ_sf"/>
</dbReference>
<organism evidence="1 2">
    <name type="scientific">Acetomicrobium flavidum</name>
    <dbReference type="NCBI Taxonomy" id="49896"/>
    <lineage>
        <taxon>Bacteria</taxon>
        <taxon>Thermotogati</taxon>
        <taxon>Synergistota</taxon>
        <taxon>Synergistia</taxon>
        <taxon>Synergistales</taxon>
        <taxon>Acetomicrobiaceae</taxon>
        <taxon>Acetomicrobium</taxon>
    </lineage>
</organism>
<dbReference type="RefSeq" id="WP_014807459.1">
    <property type="nucleotide sequence ID" value="NZ_DAONBL010000005.1"/>
</dbReference>
<sequence length="229" mass="25389">MEVIKLKLDVTEIELDALIPHQTKSNPDQETIEGQARRLLLDIKELVTPTLLYEFCQPCFDERGLVLTFDGKKLAFSPEDGLSDLKAADEVFVGLATIGPAIEEKIEIYNSRNELLVSYILSELSVAVMGQVIKKIKNLLLDIARQRGYGVSLVHIPGSTPGLPLSLQPLIVEGLNGRAYGITVNEHDIIKPFYSVTFMVGMGSNYARDELLPKCPGCSRKDSCAWRNK</sequence>
<accession>A0ABY1JEN1</accession>
<proteinExistence type="predicted"/>
<gene>
    <name evidence="1" type="ORF">SAMN05444368_1541</name>
</gene>
<comment type="caution">
    <text evidence="1">The sequence shown here is derived from an EMBL/GenBank/DDBJ whole genome shotgun (WGS) entry which is preliminary data.</text>
</comment>
<evidence type="ECO:0000313" key="2">
    <source>
        <dbReference type="Proteomes" id="UP000185093"/>
    </source>
</evidence>
<dbReference type="Proteomes" id="UP000185093">
    <property type="component" value="Unassembled WGS sequence"/>
</dbReference>
<keyword evidence="2" id="KW-1185">Reference proteome</keyword>
<evidence type="ECO:0000313" key="1">
    <source>
        <dbReference type="EMBL" id="SIN72715.1"/>
    </source>
</evidence>